<evidence type="ECO:0000256" key="1">
    <source>
        <dbReference type="PROSITE-ProRule" id="PRU00169"/>
    </source>
</evidence>
<dbReference type="Pfam" id="PF00072">
    <property type="entry name" value="Response_reg"/>
    <property type="match status" value="1"/>
</dbReference>
<protein>
    <submittedName>
        <fullName evidence="3">Response regulator</fullName>
    </submittedName>
</protein>
<dbReference type="SMART" id="SM00448">
    <property type="entry name" value="REC"/>
    <property type="match status" value="1"/>
</dbReference>
<proteinExistence type="predicted"/>
<dbReference type="AlphaFoldDB" id="A0A9D5Q915"/>
<dbReference type="InterPro" id="IPR011006">
    <property type="entry name" value="CheY-like_superfamily"/>
</dbReference>
<name>A0A9D5Q915_9BACT</name>
<organism evidence="3 4">
    <name type="scientific">candidate division KSB3 bacterium</name>
    <dbReference type="NCBI Taxonomy" id="2044937"/>
    <lineage>
        <taxon>Bacteria</taxon>
        <taxon>candidate division KSB3</taxon>
    </lineage>
</organism>
<dbReference type="Gene3D" id="3.40.50.2300">
    <property type="match status" value="1"/>
</dbReference>
<dbReference type="EMBL" id="WJJP01000731">
    <property type="protein sequence ID" value="MBD3327421.1"/>
    <property type="molecule type" value="Genomic_DNA"/>
</dbReference>
<evidence type="ECO:0000313" key="3">
    <source>
        <dbReference type="EMBL" id="MBD3327421.1"/>
    </source>
</evidence>
<dbReference type="SUPFAM" id="SSF55874">
    <property type="entry name" value="ATPase domain of HSP90 chaperone/DNA topoisomerase II/histidine kinase"/>
    <property type="match status" value="1"/>
</dbReference>
<dbReference type="PANTHER" id="PTHR43228">
    <property type="entry name" value="TWO-COMPONENT RESPONSE REGULATOR"/>
    <property type="match status" value="1"/>
</dbReference>
<dbReference type="InterPro" id="IPR036890">
    <property type="entry name" value="HATPase_C_sf"/>
</dbReference>
<sequence>MRALCKMCLLHLGIVDEKFSPHDRGEGSGQVCAGDDHRVMNILLIDDESNFLKLLRHPLLEHGHTITEAYDGKQGWQLFSDTPARFDVIITDVEMPMLNGVGLLKRLRENGYDTPVVVMTAYKEIQTLIEVLRLGAFDFLLKPFTAKALLDILTKLETIQEHHKAQFTALPSFTETIELTIPSQTDLILKVRSFLQDRLKAFCKFHAIDERNIVLCLHEALVNAIIHGNLEIPSEVKLDSADTFEQLVRQREADPHFAERLVAIRCQITPCALTFAITDEGKGFDPEQFRYADPVEFNPGGRGLLIITSVMDEVSWNETGNCITMLKYFS</sequence>
<dbReference type="SUPFAM" id="SSF52172">
    <property type="entry name" value="CheY-like"/>
    <property type="match status" value="1"/>
</dbReference>
<dbReference type="PANTHER" id="PTHR43228:SF1">
    <property type="entry name" value="TWO-COMPONENT RESPONSE REGULATOR ARR22"/>
    <property type="match status" value="1"/>
</dbReference>
<accession>A0A9D5Q915</accession>
<feature type="modified residue" description="4-aspartylphosphate" evidence="1">
    <location>
        <position position="92"/>
    </location>
</feature>
<dbReference type="Gene3D" id="3.30.565.10">
    <property type="entry name" value="Histidine kinase-like ATPase, C-terminal domain"/>
    <property type="match status" value="1"/>
</dbReference>
<dbReference type="InterPro" id="IPR052048">
    <property type="entry name" value="ST_Response_Regulator"/>
</dbReference>
<dbReference type="CDD" id="cd16936">
    <property type="entry name" value="HATPase_RsbW-like"/>
    <property type="match status" value="1"/>
</dbReference>
<comment type="caution">
    <text evidence="3">The sequence shown here is derived from an EMBL/GenBank/DDBJ whole genome shotgun (WGS) entry which is preliminary data.</text>
</comment>
<feature type="domain" description="Response regulatory" evidence="2">
    <location>
        <begin position="41"/>
        <end position="157"/>
    </location>
</feature>
<dbReference type="InterPro" id="IPR001789">
    <property type="entry name" value="Sig_transdc_resp-reg_receiver"/>
</dbReference>
<evidence type="ECO:0000313" key="4">
    <source>
        <dbReference type="Proteomes" id="UP000649604"/>
    </source>
</evidence>
<dbReference type="GO" id="GO:0000160">
    <property type="term" value="P:phosphorelay signal transduction system"/>
    <property type="evidence" value="ECO:0007669"/>
    <property type="project" value="InterPro"/>
</dbReference>
<dbReference type="Proteomes" id="UP000649604">
    <property type="component" value="Unassembled WGS sequence"/>
</dbReference>
<gene>
    <name evidence="3" type="ORF">GF339_22740</name>
</gene>
<dbReference type="CDD" id="cd00156">
    <property type="entry name" value="REC"/>
    <property type="match status" value="1"/>
</dbReference>
<dbReference type="PROSITE" id="PS50110">
    <property type="entry name" value="RESPONSE_REGULATORY"/>
    <property type="match status" value="1"/>
</dbReference>
<keyword evidence="1" id="KW-0597">Phosphoprotein</keyword>
<reference evidence="3" key="1">
    <citation type="submission" date="2019-11" db="EMBL/GenBank/DDBJ databases">
        <title>Microbial mats filling the niche in hypersaline microbial mats.</title>
        <authorList>
            <person name="Wong H.L."/>
            <person name="Macleod F.I."/>
            <person name="White R.A. III"/>
            <person name="Burns B.P."/>
        </authorList>
    </citation>
    <scope>NUCLEOTIDE SEQUENCE</scope>
    <source>
        <strain evidence="3">Rbin_158</strain>
    </source>
</reference>
<evidence type="ECO:0000259" key="2">
    <source>
        <dbReference type="PROSITE" id="PS50110"/>
    </source>
</evidence>
<dbReference type="InterPro" id="IPR003594">
    <property type="entry name" value="HATPase_dom"/>
</dbReference>
<dbReference type="Pfam" id="PF13581">
    <property type="entry name" value="HATPase_c_2"/>
    <property type="match status" value="1"/>
</dbReference>